<evidence type="ECO:0000256" key="6">
    <source>
        <dbReference type="ARBA" id="ARBA00022826"/>
    </source>
</evidence>
<comment type="catalytic activity">
    <reaction evidence="12">
        <text>K(+)(in) = K(+)(out)</text>
        <dbReference type="Rhea" id="RHEA:29463"/>
        <dbReference type="ChEBI" id="CHEBI:29103"/>
    </reaction>
</comment>
<comment type="subcellular location">
    <subcellularLocation>
        <location evidence="1">Membrane</location>
        <topology evidence="1">Multi-pass membrane protein</topology>
    </subcellularLocation>
</comment>
<evidence type="ECO:0000256" key="8">
    <source>
        <dbReference type="ARBA" id="ARBA00022989"/>
    </source>
</evidence>
<dbReference type="Proteomes" id="UP001589896">
    <property type="component" value="Unassembled WGS sequence"/>
</dbReference>
<evidence type="ECO:0000256" key="3">
    <source>
        <dbReference type="ARBA" id="ARBA00022448"/>
    </source>
</evidence>
<protein>
    <submittedName>
        <fullName evidence="14">TMEM175 family protein</fullName>
    </submittedName>
</protein>
<evidence type="ECO:0000256" key="10">
    <source>
        <dbReference type="ARBA" id="ARBA00023136"/>
    </source>
</evidence>
<dbReference type="PANTHER" id="PTHR31462">
    <property type="entry name" value="ENDOSOMAL/LYSOSOMAL POTASSIUM CHANNEL TMEM175"/>
    <property type="match status" value="1"/>
</dbReference>
<dbReference type="RefSeq" id="WP_386676026.1">
    <property type="nucleotide sequence ID" value="NZ_JBHLTG010000011.1"/>
</dbReference>
<evidence type="ECO:0000256" key="13">
    <source>
        <dbReference type="SAM" id="Phobius"/>
    </source>
</evidence>
<dbReference type="PANTHER" id="PTHR31462:SF5">
    <property type="entry name" value="ENDOSOMAL_LYSOSOMAL PROTON CHANNEL TMEM175"/>
    <property type="match status" value="1"/>
</dbReference>
<evidence type="ECO:0000256" key="7">
    <source>
        <dbReference type="ARBA" id="ARBA00022958"/>
    </source>
</evidence>
<evidence type="ECO:0000256" key="11">
    <source>
        <dbReference type="ARBA" id="ARBA00023303"/>
    </source>
</evidence>
<keyword evidence="3" id="KW-0813">Transport</keyword>
<feature type="transmembrane region" description="Helical" evidence="13">
    <location>
        <begin position="20"/>
        <end position="39"/>
    </location>
</feature>
<evidence type="ECO:0000256" key="12">
    <source>
        <dbReference type="ARBA" id="ARBA00034430"/>
    </source>
</evidence>
<proteinExistence type="inferred from homology"/>
<keyword evidence="4" id="KW-0633">Potassium transport</keyword>
<reference evidence="14 15" key="1">
    <citation type="submission" date="2024-09" db="EMBL/GenBank/DDBJ databases">
        <authorList>
            <person name="Sun Q."/>
            <person name="Mori K."/>
        </authorList>
    </citation>
    <scope>NUCLEOTIDE SEQUENCE [LARGE SCALE GENOMIC DNA]</scope>
    <source>
        <strain evidence="14 15">KCTC 23076</strain>
    </source>
</reference>
<dbReference type="EMBL" id="JBHLTG010000011">
    <property type="protein sequence ID" value="MFC0682216.1"/>
    <property type="molecule type" value="Genomic_DNA"/>
</dbReference>
<organism evidence="14 15">
    <name type="scientific">Lysobacter korlensis</name>
    <dbReference type="NCBI Taxonomy" id="553636"/>
    <lineage>
        <taxon>Bacteria</taxon>
        <taxon>Pseudomonadati</taxon>
        <taxon>Pseudomonadota</taxon>
        <taxon>Gammaproteobacteria</taxon>
        <taxon>Lysobacterales</taxon>
        <taxon>Lysobacteraceae</taxon>
        <taxon>Lysobacter</taxon>
    </lineage>
</organism>
<keyword evidence="15" id="KW-1185">Reference proteome</keyword>
<evidence type="ECO:0000256" key="2">
    <source>
        <dbReference type="ARBA" id="ARBA00006920"/>
    </source>
</evidence>
<evidence type="ECO:0000256" key="1">
    <source>
        <dbReference type="ARBA" id="ARBA00004141"/>
    </source>
</evidence>
<feature type="transmembrane region" description="Helical" evidence="13">
    <location>
        <begin position="91"/>
        <end position="111"/>
    </location>
</feature>
<feature type="transmembrane region" description="Helical" evidence="13">
    <location>
        <begin position="156"/>
        <end position="176"/>
    </location>
</feature>
<keyword evidence="11" id="KW-0407">Ion channel</keyword>
<evidence type="ECO:0000256" key="4">
    <source>
        <dbReference type="ARBA" id="ARBA00022538"/>
    </source>
</evidence>
<accession>A0ABV6RZL6</accession>
<comment type="caution">
    <text evidence="14">The sequence shown here is derived from an EMBL/GenBank/DDBJ whole genome shotgun (WGS) entry which is preliminary data.</text>
</comment>
<keyword evidence="9" id="KW-0406">Ion transport</keyword>
<dbReference type="InterPro" id="IPR010617">
    <property type="entry name" value="TMEM175-like"/>
</dbReference>
<keyword evidence="5 13" id="KW-0812">Transmembrane</keyword>
<evidence type="ECO:0000256" key="9">
    <source>
        <dbReference type="ARBA" id="ARBA00023065"/>
    </source>
</evidence>
<sequence>MIDRDENPLEFGRVLSLSDAVFGLAMTLLVVSIAIPPGLSSPVFTQAVVDLLPRVAIMALSFAVAASAWLEHRRLFGRLQRIDSSLQRRNFLLLGLVALIPLPHQILGSYPQEPLSYVLYATVLAAVNAVMVWLAVHARRRNLLRRREADAHRLEIARGVLDIVVFGLSIPLAFLLVGWTPLVWVALLPLEVLLRRRMRRRYATRGDSR</sequence>
<keyword evidence="10 13" id="KW-0472">Membrane</keyword>
<evidence type="ECO:0000256" key="5">
    <source>
        <dbReference type="ARBA" id="ARBA00022692"/>
    </source>
</evidence>
<name>A0ABV6RZL6_9GAMM</name>
<keyword evidence="7" id="KW-0630">Potassium</keyword>
<keyword evidence="8 13" id="KW-1133">Transmembrane helix</keyword>
<keyword evidence="6" id="KW-0631">Potassium channel</keyword>
<dbReference type="Pfam" id="PF06736">
    <property type="entry name" value="TMEM175"/>
    <property type="match status" value="1"/>
</dbReference>
<evidence type="ECO:0000313" key="14">
    <source>
        <dbReference type="EMBL" id="MFC0682216.1"/>
    </source>
</evidence>
<comment type="similarity">
    <text evidence="2">Belongs to the TMEM175 family.</text>
</comment>
<feature type="transmembrane region" description="Helical" evidence="13">
    <location>
        <begin position="117"/>
        <end position="136"/>
    </location>
</feature>
<gene>
    <name evidence="14" type="ORF">ACFFGH_30665</name>
</gene>
<feature type="transmembrane region" description="Helical" evidence="13">
    <location>
        <begin position="51"/>
        <end position="70"/>
    </location>
</feature>
<evidence type="ECO:0000313" key="15">
    <source>
        <dbReference type="Proteomes" id="UP001589896"/>
    </source>
</evidence>